<sequence length="318" mass="35693">MPVSLHLLGGTSLVDRIFETHRARLTALAYRMLGSHADAEDAVQDVWLRWRQQDQDMIKDATGWLVRVCSNICLDVLKSARRQRENYVGNWLPEPWLPPEQPKAEQQLIEQDGLGQAYMLMLERLAPVERVALVLHEVFDWVHDDIAPLIERTPNNTRQILFRARRKMQRESDRDATPEPDSTTCDRAKLDAFVTAIGCSDVSGLLDLLAPDVILHSDGGGKALATANPLYGADHVSRFFIGVWGKRSADERVFHITLDDECWLLMVENGVVTTGICASERDGRIIDLFVHRNPDKLALFSPVLAGAKPIELSNKKAG</sequence>
<feature type="domain" description="RNA polymerase sigma factor 70 region 4 type 2" evidence="3">
    <location>
        <begin position="117"/>
        <end position="168"/>
    </location>
</feature>
<dbReference type="SUPFAM" id="SSF88946">
    <property type="entry name" value="Sigma2 domain of RNA polymerase sigma factors"/>
    <property type="match status" value="1"/>
</dbReference>
<comment type="subunit">
    <text evidence="1">Interacts transiently with the RNA polymerase catalytic core formed by RpoA, RpoB, RpoC and RpoZ (2 alpha, 1 beta, 1 beta' and 1 omega subunit) to form the RNA polymerase holoenzyme that can initiate transcription.</text>
</comment>
<gene>
    <name evidence="4" type="ORF">TH6_10790</name>
</gene>
<dbReference type="GO" id="GO:0003677">
    <property type="term" value="F:DNA binding"/>
    <property type="evidence" value="ECO:0007669"/>
    <property type="project" value="InterPro"/>
</dbReference>
<organism evidence="4 5">
    <name type="scientific">Thalassospira profundimaris</name>
    <dbReference type="NCBI Taxonomy" id="502049"/>
    <lineage>
        <taxon>Bacteria</taxon>
        <taxon>Pseudomonadati</taxon>
        <taxon>Pseudomonadota</taxon>
        <taxon>Alphaproteobacteria</taxon>
        <taxon>Rhodospirillales</taxon>
        <taxon>Thalassospiraceae</taxon>
        <taxon>Thalassospira</taxon>
    </lineage>
</organism>
<dbReference type="Gene3D" id="1.10.1740.10">
    <property type="match status" value="1"/>
</dbReference>
<dbReference type="PANTHER" id="PTHR30173">
    <property type="entry name" value="SIGMA 19 FACTOR"/>
    <property type="match status" value="1"/>
</dbReference>
<dbReference type="InterPro" id="IPR007627">
    <property type="entry name" value="RNA_pol_sigma70_r2"/>
</dbReference>
<reference evidence="4 5" key="1">
    <citation type="submission" date="2014-07" db="EMBL/GenBank/DDBJ databases">
        <title>Draft genome sequence of Thalassospira profundimaris R8-17.</title>
        <authorList>
            <person name="Lai Q."/>
            <person name="Shao Z."/>
        </authorList>
    </citation>
    <scope>NUCLEOTIDE SEQUENCE [LARGE SCALE GENOMIC DNA]</scope>
    <source>
        <strain evidence="4 5">R8-17</strain>
    </source>
</reference>
<dbReference type="GO" id="GO:0006352">
    <property type="term" value="P:DNA-templated transcription initiation"/>
    <property type="evidence" value="ECO:0007669"/>
    <property type="project" value="InterPro"/>
</dbReference>
<dbReference type="PANTHER" id="PTHR30173:SF43">
    <property type="entry name" value="ECF RNA POLYMERASE SIGMA FACTOR SIGI-RELATED"/>
    <property type="match status" value="1"/>
</dbReference>
<evidence type="ECO:0000259" key="3">
    <source>
        <dbReference type="Pfam" id="PF08281"/>
    </source>
</evidence>
<evidence type="ECO:0000313" key="5">
    <source>
        <dbReference type="Proteomes" id="UP000253061"/>
    </source>
</evidence>
<dbReference type="SUPFAM" id="SSF54427">
    <property type="entry name" value="NTF2-like"/>
    <property type="match status" value="1"/>
</dbReference>
<dbReference type="InterPro" id="IPR032710">
    <property type="entry name" value="NTF2-like_dom_sf"/>
</dbReference>
<dbReference type="AlphaFoldDB" id="A0A367VAC6"/>
<name>A0A367VAC6_9PROT</name>
<accession>A0A367VAC6</accession>
<dbReference type="InterPro" id="IPR013249">
    <property type="entry name" value="RNA_pol_sigma70_r4_t2"/>
</dbReference>
<dbReference type="GO" id="GO:0016987">
    <property type="term" value="F:sigma factor activity"/>
    <property type="evidence" value="ECO:0007669"/>
    <property type="project" value="InterPro"/>
</dbReference>
<proteinExistence type="predicted"/>
<dbReference type="NCBIfam" id="TIGR02937">
    <property type="entry name" value="sigma70-ECF"/>
    <property type="match status" value="1"/>
</dbReference>
<dbReference type="InterPro" id="IPR013325">
    <property type="entry name" value="RNA_pol_sigma_r2"/>
</dbReference>
<dbReference type="InterPro" id="IPR036388">
    <property type="entry name" value="WH-like_DNA-bd_sf"/>
</dbReference>
<dbReference type="Proteomes" id="UP000253061">
    <property type="component" value="Unassembled WGS sequence"/>
</dbReference>
<dbReference type="InterPro" id="IPR014284">
    <property type="entry name" value="RNA_pol_sigma-70_dom"/>
</dbReference>
<evidence type="ECO:0000259" key="2">
    <source>
        <dbReference type="Pfam" id="PF04542"/>
    </source>
</evidence>
<dbReference type="EMBL" id="JPWB01000004">
    <property type="protein sequence ID" value="RCK22155.1"/>
    <property type="molecule type" value="Genomic_DNA"/>
</dbReference>
<evidence type="ECO:0000313" key="4">
    <source>
        <dbReference type="EMBL" id="RCK22155.1"/>
    </source>
</evidence>
<dbReference type="Gene3D" id="1.10.10.10">
    <property type="entry name" value="Winged helix-like DNA-binding domain superfamily/Winged helix DNA-binding domain"/>
    <property type="match status" value="1"/>
</dbReference>
<dbReference type="Pfam" id="PF04542">
    <property type="entry name" value="Sigma70_r2"/>
    <property type="match status" value="1"/>
</dbReference>
<dbReference type="InterPro" id="IPR013324">
    <property type="entry name" value="RNA_pol_sigma_r3/r4-like"/>
</dbReference>
<dbReference type="Pfam" id="PF08281">
    <property type="entry name" value="Sigma70_r4_2"/>
    <property type="match status" value="1"/>
</dbReference>
<dbReference type="InterPro" id="IPR052704">
    <property type="entry name" value="ECF_Sigma-70_Domain"/>
</dbReference>
<protein>
    <submittedName>
        <fullName evidence="4">RNA polymerase sigma factor</fullName>
    </submittedName>
</protein>
<evidence type="ECO:0000256" key="1">
    <source>
        <dbReference type="ARBA" id="ARBA00011344"/>
    </source>
</evidence>
<dbReference type="NCBIfam" id="NF007214">
    <property type="entry name" value="PRK09636.1"/>
    <property type="match status" value="1"/>
</dbReference>
<dbReference type="SUPFAM" id="SSF88659">
    <property type="entry name" value="Sigma3 and sigma4 domains of RNA polymerase sigma factors"/>
    <property type="match status" value="1"/>
</dbReference>
<comment type="caution">
    <text evidence="4">The sequence shown here is derived from an EMBL/GenBank/DDBJ whole genome shotgun (WGS) entry which is preliminary data.</text>
</comment>
<feature type="domain" description="RNA polymerase sigma-70 region 2" evidence="2">
    <location>
        <begin position="17"/>
        <end position="82"/>
    </location>
</feature>